<dbReference type="Gene3D" id="3.40.50.300">
    <property type="entry name" value="P-loop containing nucleotide triphosphate hydrolases"/>
    <property type="match status" value="1"/>
</dbReference>
<dbReference type="GO" id="GO:0004140">
    <property type="term" value="F:dephospho-CoA kinase activity"/>
    <property type="evidence" value="ECO:0007669"/>
    <property type="project" value="InterPro"/>
</dbReference>
<evidence type="ECO:0000259" key="3">
    <source>
        <dbReference type="SMART" id="SM00382"/>
    </source>
</evidence>
<evidence type="ECO:0000313" key="6">
    <source>
        <dbReference type="WBParaSite" id="ECPE_0001487101-mRNA-1"/>
    </source>
</evidence>
<dbReference type="InterPro" id="IPR027417">
    <property type="entry name" value="P-loop_NTPase"/>
</dbReference>
<dbReference type="WBParaSite" id="ECPE_0001487101-mRNA-1">
    <property type="protein sequence ID" value="ECPE_0001487101-mRNA-1"/>
    <property type="gene ID" value="ECPE_0001487101"/>
</dbReference>
<name>A0A183B6J6_9TREM</name>
<evidence type="ECO:0000313" key="4">
    <source>
        <dbReference type="EMBL" id="VDP92103.1"/>
    </source>
</evidence>
<evidence type="ECO:0000313" key="5">
    <source>
        <dbReference type="Proteomes" id="UP000272942"/>
    </source>
</evidence>
<dbReference type="SUPFAM" id="SSF52540">
    <property type="entry name" value="P-loop containing nucleoside triphosphate hydrolases"/>
    <property type="match status" value="1"/>
</dbReference>
<dbReference type="CDD" id="cd02022">
    <property type="entry name" value="DPCK"/>
    <property type="match status" value="1"/>
</dbReference>
<dbReference type="AlphaFoldDB" id="A0A183B6J6"/>
<dbReference type="EMBL" id="UZAN01058680">
    <property type="protein sequence ID" value="VDP92103.1"/>
    <property type="molecule type" value="Genomic_DNA"/>
</dbReference>
<reference evidence="6" key="1">
    <citation type="submission" date="2016-06" db="UniProtKB">
        <authorList>
            <consortium name="WormBaseParasite"/>
        </authorList>
    </citation>
    <scope>IDENTIFICATION</scope>
</reference>
<dbReference type="InterPro" id="IPR001977">
    <property type="entry name" value="Depp_CoAkinase"/>
</dbReference>
<dbReference type="PROSITE" id="PS51219">
    <property type="entry name" value="DPCK"/>
    <property type="match status" value="1"/>
</dbReference>
<feature type="domain" description="AAA+ ATPase" evidence="3">
    <location>
        <begin position="84"/>
        <end position="244"/>
    </location>
</feature>
<sequence>MIKGILCSIFAYRNVLVLAPRRGSSFTSFRFIFLFRILTRPHYHTVPKSLCETKLSSSNTRFDLLGTLLRPVNQHGWSQRGPQSPYVIGLAGPSGAGKSALARRLAGLSPSVHVIDCDRLGHEAYLPGTKCHQALLDHFSRDAIASPDPRLGRLVFSDPKRLKELNAIVWPEIESRVRELLCEIESNSRVVVLDAAVLLQAKWDLIPSHLDCRYHSFAVRVLCAPTVELFKSQLDKALEHLKFQHP</sequence>
<dbReference type="GO" id="GO:0005524">
    <property type="term" value="F:ATP binding"/>
    <property type="evidence" value="ECO:0007669"/>
    <property type="project" value="UniProtKB-KW"/>
</dbReference>
<dbReference type="SMART" id="SM00382">
    <property type="entry name" value="AAA"/>
    <property type="match status" value="1"/>
</dbReference>
<protein>
    <submittedName>
        <fullName evidence="6">AAA domain-containing protein</fullName>
    </submittedName>
</protein>
<reference evidence="4 5" key="2">
    <citation type="submission" date="2018-11" db="EMBL/GenBank/DDBJ databases">
        <authorList>
            <consortium name="Pathogen Informatics"/>
        </authorList>
    </citation>
    <scope>NUCLEOTIDE SEQUENCE [LARGE SCALE GENOMIC DNA]</scope>
    <source>
        <strain evidence="4 5">Egypt</strain>
    </source>
</reference>
<dbReference type="GO" id="GO:0015937">
    <property type="term" value="P:coenzyme A biosynthetic process"/>
    <property type="evidence" value="ECO:0007669"/>
    <property type="project" value="InterPro"/>
</dbReference>
<keyword evidence="1" id="KW-0547">Nucleotide-binding</keyword>
<dbReference type="OrthoDB" id="6285364at2759"/>
<gene>
    <name evidence="4" type="ORF">ECPE_LOCUS14831</name>
</gene>
<organism evidence="6">
    <name type="scientific">Echinostoma caproni</name>
    <dbReference type="NCBI Taxonomy" id="27848"/>
    <lineage>
        <taxon>Eukaryota</taxon>
        <taxon>Metazoa</taxon>
        <taxon>Spiralia</taxon>
        <taxon>Lophotrochozoa</taxon>
        <taxon>Platyhelminthes</taxon>
        <taxon>Trematoda</taxon>
        <taxon>Digenea</taxon>
        <taxon>Plagiorchiida</taxon>
        <taxon>Echinostomata</taxon>
        <taxon>Echinostomatoidea</taxon>
        <taxon>Echinostomatidae</taxon>
        <taxon>Echinostoma</taxon>
    </lineage>
</organism>
<dbReference type="InterPro" id="IPR003593">
    <property type="entry name" value="AAA+_ATPase"/>
</dbReference>
<dbReference type="Pfam" id="PF01121">
    <property type="entry name" value="CoaE"/>
    <property type="match status" value="1"/>
</dbReference>
<keyword evidence="5" id="KW-1185">Reference proteome</keyword>
<evidence type="ECO:0000256" key="2">
    <source>
        <dbReference type="ARBA" id="ARBA00022840"/>
    </source>
</evidence>
<keyword evidence="2" id="KW-0067">ATP-binding</keyword>
<dbReference type="Proteomes" id="UP000272942">
    <property type="component" value="Unassembled WGS sequence"/>
</dbReference>
<accession>A0A183B6J6</accession>
<proteinExistence type="predicted"/>
<evidence type="ECO:0000256" key="1">
    <source>
        <dbReference type="ARBA" id="ARBA00022741"/>
    </source>
</evidence>